<accession>A0AAN7GSW9</accession>
<dbReference type="InterPro" id="IPR045279">
    <property type="entry name" value="ARR-like"/>
</dbReference>
<evidence type="ECO:0000256" key="1">
    <source>
        <dbReference type="ARBA" id="ARBA00023012"/>
    </source>
</evidence>
<evidence type="ECO:0000256" key="4">
    <source>
        <dbReference type="ARBA" id="ARBA00023242"/>
    </source>
</evidence>
<dbReference type="Pfam" id="PF00072">
    <property type="entry name" value="Response_reg"/>
    <property type="match status" value="1"/>
</dbReference>
<feature type="modified residue" description="4-aspartylphosphate" evidence="5">
    <location>
        <position position="99"/>
    </location>
</feature>
<sequence length="517" mass="57427">MVGMNAHIMNPIASNMRSTANNIRILLVDDDSVALCHLMEVLKKWNHQGNLLAVLYDLGHHHLNMTCIGKFSVTGVTNPTEAMSILRKSQGGFDLVITDYHMPVMNGIDLQKCINEEFGLPVIMMSEEENEYVRTRSLECGAALFIQKPVQVMDFENIWMHTVPGWTGVDVAPPPAPPCDLPAAAVAVPTYNNNNARKTKVQQKTKRNGRQTSSVQKKKVAWDKDDLHNRFLHAVNFLGIDTMEKEEQSMMRASCNNFLLWEDPGIFYNTTSNTTTTSTNPPGHEPPSSLGGTTGTDETLHHHHHFSPPSSFQMDLLNDATADLISEHFGGNDHIIAPDMQELPSVQPIQASPSQLFTPSPWDNNSCICDGRSIDNYSCTQECTSFIGNAYPARLMDPMANNQKDQQENVQPNHISYAPDLTDGDGDPSNIWDPLLLNMGEEEEEEMITTSVGPSGVLSSPTYFLSPWGEEEMLLTSAFTNVAGENDLWDYEELTGSSGMSSIDKETPCDFESNYMY</sequence>
<dbReference type="GO" id="GO:0009736">
    <property type="term" value="P:cytokinin-activated signaling pathway"/>
    <property type="evidence" value="ECO:0007669"/>
    <property type="project" value="InterPro"/>
</dbReference>
<keyword evidence="1" id="KW-0902">Two-component regulatory system</keyword>
<feature type="compositionally biased region" description="Low complexity" evidence="6">
    <location>
        <begin position="271"/>
        <end position="280"/>
    </location>
</feature>
<dbReference type="Gene3D" id="3.40.50.2300">
    <property type="match status" value="1"/>
</dbReference>
<dbReference type="PROSITE" id="PS50110">
    <property type="entry name" value="RESPONSE_REGULATORY"/>
    <property type="match status" value="1"/>
</dbReference>
<dbReference type="SUPFAM" id="SSF52172">
    <property type="entry name" value="CheY-like"/>
    <property type="match status" value="1"/>
</dbReference>
<feature type="domain" description="Response regulatory" evidence="7">
    <location>
        <begin position="24"/>
        <end position="163"/>
    </location>
</feature>
<dbReference type="SMART" id="SM00448">
    <property type="entry name" value="REC"/>
    <property type="match status" value="1"/>
</dbReference>
<dbReference type="PANTHER" id="PTHR43874">
    <property type="entry name" value="TWO-COMPONENT RESPONSE REGULATOR"/>
    <property type="match status" value="1"/>
</dbReference>
<evidence type="ECO:0000256" key="6">
    <source>
        <dbReference type="SAM" id="MobiDB-lite"/>
    </source>
</evidence>
<evidence type="ECO:0000313" key="8">
    <source>
        <dbReference type="EMBL" id="KAK4749698.1"/>
    </source>
</evidence>
<evidence type="ECO:0000259" key="7">
    <source>
        <dbReference type="PROSITE" id="PS50110"/>
    </source>
</evidence>
<comment type="caution">
    <text evidence="8">The sequence shown here is derived from an EMBL/GenBank/DDBJ whole genome shotgun (WGS) entry which is preliminary data.</text>
</comment>
<dbReference type="Proteomes" id="UP001345219">
    <property type="component" value="Chromosome 21"/>
</dbReference>
<gene>
    <name evidence="8" type="ORF">SAY87_027147</name>
</gene>
<evidence type="ECO:0000313" key="9">
    <source>
        <dbReference type="Proteomes" id="UP001345219"/>
    </source>
</evidence>
<dbReference type="AlphaFoldDB" id="A0AAN7GSW9"/>
<evidence type="ECO:0000256" key="2">
    <source>
        <dbReference type="ARBA" id="ARBA00023015"/>
    </source>
</evidence>
<evidence type="ECO:0000256" key="5">
    <source>
        <dbReference type="PROSITE-ProRule" id="PRU00169"/>
    </source>
</evidence>
<dbReference type="InterPro" id="IPR011006">
    <property type="entry name" value="CheY-like_superfamily"/>
</dbReference>
<dbReference type="InterPro" id="IPR001789">
    <property type="entry name" value="Sig_transdc_resp-reg_receiver"/>
</dbReference>
<proteinExistence type="predicted"/>
<organism evidence="8 9">
    <name type="scientific">Trapa incisa</name>
    <dbReference type="NCBI Taxonomy" id="236973"/>
    <lineage>
        <taxon>Eukaryota</taxon>
        <taxon>Viridiplantae</taxon>
        <taxon>Streptophyta</taxon>
        <taxon>Embryophyta</taxon>
        <taxon>Tracheophyta</taxon>
        <taxon>Spermatophyta</taxon>
        <taxon>Magnoliopsida</taxon>
        <taxon>eudicotyledons</taxon>
        <taxon>Gunneridae</taxon>
        <taxon>Pentapetalae</taxon>
        <taxon>rosids</taxon>
        <taxon>malvids</taxon>
        <taxon>Myrtales</taxon>
        <taxon>Lythraceae</taxon>
        <taxon>Trapa</taxon>
    </lineage>
</organism>
<keyword evidence="2" id="KW-0805">Transcription regulation</keyword>
<dbReference type="PANTHER" id="PTHR43874:SF19">
    <property type="entry name" value="RESPONSE REGULATOR 23-RELATED"/>
    <property type="match status" value="1"/>
</dbReference>
<keyword evidence="5" id="KW-0597">Phosphoprotein</keyword>
<dbReference type="EMBL" id="JAXIOK010000018">
    <property type="protein sequence ID" value="KAK4749698.1"/>
    <property type="molecule type" value="Genomic_DNA"/>
</dbReference>
<feature type="compositionally biased region" description="Basic residues" evidence="6">
    <location>
        <begin position="199"/>
        <end position="209"/>
    </location>
</feature>
<feature type="region of interest" description="Disordered" evidence="6">
    <location>
        <begin position="199"/>
        <end position="220"/>
    </location>
</feature>
<keyword evidence="9" id="KW-1185">Reference proteome</keyword>
<feature type="region of interest" description="Disordered" evidence="6">
    <location>
        <begin position="271"/>
        <end position="311"/>
    </location>
</feature>
<keyword evidence="3" id="KW-0804">Transcription</keyword>
<dbReference type="GO" id="GO:0000160">
    <property type="term" value="P:phosphorelay signal transduction system"/>
    <property type="evidence" value="ECO:0007669"/>
    <property type="project" value="UniProtKB-KW"/>
</dbReference>
<keyword evidence="4" id="KW-0539">Nucleus</keyword>
<name>A0AAN7GSW9_9MYRT</name>
<protein>
    <recommendedName>
        <fullName evidence="7">Response regulatory domain-containing protein</fullName>
    </recommendedName>
</protein>
<evidence type="ECO:0000256" key="3">
    <source>
        <dbReference type="ARBA" id="ARBA00023163"/>
    </source>
</evidence>
<reference evidence="8 9" key="1">
    <citation type="journal article" date="2023" name="Hortic Res">
        <title>Pangenome of water caltrop reveals structural variations and asymmetric subgenome divergence after allopolyploidization.</title>
        <authorList>
            <person name="Zhang X."/>
            <person name="Chen Y."/>
            <person name="Wang L."/>
            <person name="Yuan Y."/>
            <person name="Fang M."/>
            <person name="Shi L."/>
            <person name="Lu R."/>
            <person name="Comes H.P."/>
            <person name="Ma Y."/>
            <person name="Chen Y."/>
            <person name="Huang G."/>
            <person name="Zhou Y."/>
            <person name="Zheng Z."/>
            <person name="Qiu Y."/>
        </authorList>
    </citation>
    <scope>NUCLEOTIDE SEQUENCE [LARGE SCALE GENOMIC DNA]</scope>
    <source>
        <tissue evidence="8">Roots</tissue>
    </source>
</reference>